<dbReference type="EMBL" id="FNTD01000004">
    <property type="protein sequence ID" value="SED28120.1"/>
    <property type="molecule type" value="Genomic_DNA"/>
</dbReference>
<dbReference type="Proteomes" id="UP000182375">
    <property type="component" value="Unassembled WGS sequence"/>
</dbReference>
<feature type="compositionally biased region" description="Gly residues" evidence="1">
    <location>
        <begin position="27"/>
        <end position="38"/>
    </location>
</feature>
<sequence length="38" mass="3716">MTPSERGRVDGVARPEDGRSGSRAGSGECGPVGAGGSR</sequence>
<protein>
    <submittedName>
        <fullName evidence="2">Uncharacterized protein</fullName>
    </submittedName>
</protein>
<feature type="region of interest" description="Disordered" evidence="1">
    <location>
        <begin position="1"/>
        <end position="38"/>
    </location>
</feature>
<organism evidence="2 3">
    <name type="scientific">Streptomyces misionensis</name>
    <dbReference type="NCBI Taxonomy" id="67331"/>
    <lineage>
        <taxon>Bacteria</taxon>
        <taxon>Bacillati</taxon>
        <taxon>Actinomycetota</taxon>
        <taxon>Actinomycetes</taxon>
        <taxon>Kitasatosporales</taxon>
        <taxon>Streptomycetaceae</taxon>
        <taxon>Streptomyces</taxon>
    </lineage>
</organism>
<gene>
    <name evidence="2" type="ORF">SAMN04490357_4372</name>
</gene>
<evidence type="ECO:0000256" key="1">
    <source>
        <dbReference type="SAM" id="MobiDB-lite"/>
    </source>
</evidence>
<evidence type="ECO:0000313" key="2">
    <source>
        <dbReference type="EMBL" id="SED28120.1"/>
    </source>
</evidence>
<proteinExistence type="predicted"/>
<evidence type="ECO:0000313" key="3">
    <source>
        <dbReference type="Proteomes" id="UP000182375"/>
    </source>
</evidence>
<accession>A0A1H4ZFG5</accession>
<dbReference type="AlphaFoldDB" id="A0A1H4ZFG5"/>
<name>A0A1H4ZFG5_9ACTN</name>
<feature type="compositionally biased region" description="Basic and acidic residues" evidence="1">
    <location>
        <begin position="1"/>
        <end position="20"/>
    </location>
</feature>
<reference evidence="2 3" key="1">
    <citation type="submission" date="2016-10" db="EMBL/GenBank/DDBJ databases">
        <authorList>
            <person name="de Groot N.N."/>
        </authorList>
    </citation>
    <scope>NUCLEOTIDE SEQUENCE [LARGE SCALE GENOMIC DNA]</scope>
    <source>
        <strain evidence="2 3">DSM 40306</strain>
    </source>
</reference>